<keyword evidence="4" id="KW-0238">DNA-binding</keyword>
<evidence type="ECO:0000313" key="9">
    <source>
        <dbReference type="Proteomes" id="UP000010504"/>
    </source>
</evidence>
<dbReference type="Gene3D" id="1.10.10.10">
    <property type="entry name" value="Winged helix-like DNA-binding domain superfamily/Winged helix DNA-binding domain"/>
    <property type="match status" value="1"/>
</dbReference>
<comment type="function">
    <text evidence="6">Repressor of the lactose catabolism operon. Galactose-6-phosphate is the inducer.</text>
</comment>
<name>A0A829A6W6_ENTFC</name>
<proteinExistence type="predicted"/>
<dbReference type="Gene3D" id="3.40.50.1360">
    <property type="match status" value="1"/>
</dbReference>
<dbReference type="InterPro" id="IPR050313">
    <property type="entry name" value="Carb_Metab_HTH_regulators"/>
</dbReference>
<dbReference type="Proteomes" id="UP000010504">
    <property type="component" value="Unassembled WGS sequence"/>
</dbReference>
<evidence type="ECO:0000259" key="7">
    <source>
        <dbReference type="PROSITE" id="PS51000"/>
    </source>
</evidence>
<evidence type="ECO:0000256" key="2">
    <source>
        <dbReference type="ARBA" id="ARBA00022491"/>
    </source>
</evidence>
<evidence type="ECO:0000256" key="6">
    <source>
        <dbReference type="ARBA" id="ARBA00024937"/>
    </source>
</evidence>
<evidence type="ECO:0000313" key="8">
    <source>
        <dbReference type="EMBL" id="ELB38275.1"/>
    </source>
</evidence>
<dbReference type="PRINTS" id="PR00037">
    <property type="entry name" value="HTHLACR"/>
</dbReference>
<evidence type="ECO:0000256" key="1">
    <source>
        <dbReference type="ARBA" id="ARBA00021390"/>
    </source>
</evidence>
<evidence type="ECO:0000256" key="4">
    <source>
        <dbReference type="ARBA" id="ARBA00023125"/>
    </source>
</evidence>
<dbReference type="PANTHER" id="PTHR30363:SF4">
    <property type="entry name" value="GLYCEROL-3-PHOSPHATE REGULON REPRESSOR"/>
    <property type="match status" value="1"/>
</dbReference>
<dbReference type="AlphaFoldDB" id="A0A829A6W6"/>
<dbReference type="EMBL" id="AHXS01000026">
    <property type="protein sequence ID" value="ELB38275.1"/>
    <property type="molecule type" value="Genomic_DNA"/>
</dbReference>
<dbReference type="PROSITE" id="PS00894">
    <property type="entry name" value="HTH_DEOR_1"/>
    <property type="match status" value="1"/>
</dbReference>
<dbReference type="Pfam" id="PF08220">
    <property type="entry name" value="HTH_DeoR"/>
    <property type="match status" value="1"/>
</dbReference>
<comment type="caution">
    <text evidence="8">The sequence shown here is derived from an EMBL/GenBank/DDBJ whole genome shotgun (WGS) entry which is preliminary data.</text>
</comment>
<feature type="domain" description="HTH deoR-type" evidence="7">
    <location>
        <begin position="3"/>
        <end position="58"/>
    </location>
</feature>
<dbReference type="InterPro" id="IPR037171">
    <property type="entry name" value="NagB/RpiA_transferase-like"/>
</dbReference>
<dbReference type="RefSeq" id="WP_002332308.1">
    <property type="nucleotide sequence ID" value="NZ_KB029919.1"/>
</dbReference>
<dbReference type="SMART" id="SM01134">
    <property type="entry name" value="DeoRC"/>
    <property type="match status" value="1"/>
</dbReference>
<dbReference type="InterPro" id="IPR001034">
    <property type="entry name" value="DeoR_HTH"/>
</dbReference>
<evidence type="ECO:0000256" key="3">
    <source>
        <dbReference type="ARBA" id="ARBA00023015"/>
    </source>
</evidence>
<protein>
    <recommendedName>
        <fullName evidence="1">Lactose phosphotransferase system repressor</fullName>
    </recommendedName>
</protein>
<dbReference type="GO" id="GO:0003700">
    <property type="term" value="F:DNA-binding transcription factor activity"/>
    <property type="evidence" value="ECO:0007669"/>
    <property type="project" value="InterPro"/>
</dbReference>
<evidence type="ECO:0000256" key="5">
    <source>
        <dbReference type="ARBA" id="ARBA00023163"/>
    </source>
</evidence>
<dbReference type="InterPro" id="IPR018356">
    <property type="entry name" value="Tscrpt_reg_HTH_DeoR_CS"/>
</dbReference>
<organism evidence="8 9">
    <name type="scientific">Enterococcus faecium EnGen0026</name>
    <dbReference type="NCBI Taxonomy" id="1138917"/>
    <lineage>
        <taxon>Bacteria</taxon>
        <taxon>Bacillati</taxon>
        <taxon>Bacillota</taxon>
        <taxon>Bacilli</taxon>
        <taxon>Lactobacillales</taxon>
        <taxon>Enterococcaceae</taxon>
        <taxon>Enterococcus</taxon>
    </lineage>
</organism>
<accession>A0A829A6W6</accession>
<keyword evidence="3" id="KW-0805">Transcription regulation</keyword>
<dbReference type="GO" id="GO:0003677">
    <property type="term" value="F:DNA binding"/>
    <property type="evidence" value="ECO:0007669"/>
    <property type="project" value="UniProtKB-KW"/>
</dbReference>
<dbReference type="SUPFAM" id="SSF46785">
    <property type="entry name" value="Winged helix' DNA-binding domain"/>
    <property type="match status" value="1"/>
</dbReference>
<dbReference type="Pfam" id="PF00455">
    <property type="entry name" value="DeoRC"/>
    <property type="match status" value="1"/>
</dbReference>
<dbReference type="InterPro" id="IPR014036">
    <property type="entry name" value="DeoR-like_C"/>
</dbReference>
<reference evidence="8 9" key="1">
    <citation type="submission" date="2012-12" db="EMBL/GenBank/DDBJ databases">
        <title>The Genome Sequence of Enterococcus faecium E2039.</title>
        <authorList>
            <consortium name="The Broad Institute Genome Sequencing Platform"/>
            <consortium name="The Broad Institute Genome Sequencing Center for Infectious Disease"/>
            <person name="Earl A.M."/>
            <person name="Gilmore M.S."/>
            <person name="van Schaik W."/>
            <person name="Lebreton F."/>
            <person name="Willems R.J."/>
            <person name="Walker B."/>
            <person name="Young S.K."/>
            <person name="Zeng Q."/>
            <person name="Gargeya S."/>
            <person name="Fitzgerald M."/>
            <person name="Haas B."/>
            <person name="Abouelleil A."/>
            <person name="Alvarado L."/>
            <person name="Arachchi H.M."/>
            <person name="Berlin A.M."/>
            <person name="Chapman S.B."/>
            <person name="Dewar J."/>
            <person name="Goldberg J."/>
            <person name="Griggs A."/>
            <person name="Gujja S."/>
            <person name="Hansen M."/>
            <person name="Howarth C."/>
            <person name="Imamovic A."/>
            <person name="Larimer J."/>
            <person name="McCowan C."/>
            <person name="Murphy C."/>
            <person name="Neiman D."/>
            <person name="Pearson M."/>
            <person name="Priest M."/>
            <person name="Roberts A."/>
            <person name="Saif S."/>
            <person name="Shea T."/>
            <person name="Sisk P."/>
            <person name="Sykes S."/>
            <person name="Wortman J."/>
            <person name="Nusbaum C."/>
            <person name="Birren B."/>
        </authorList>
    </citation>
    <scope>NUCLEOTIDE SEQUENCE [LARGE SCALE GENOMIC DNA]</scope>
    <source>
        <strain evidence="8 9">E2039</strain>
    </source>
</reference>
<dbReference type="PANTHER" id="PTHR30363">
    <property type="entry name" value="HTH-TYPE TRANSCRIPTIONAL REGULATOR SRLR-RELATED"/>
    <property type="match status" value="1"/>
</dbReference>
<dbReference type="PROSITE" id="PS51000">
    <property type="entry name" value="HTH_DEOR_2"/>
    <property type="match status" value="1"/>
</dbReference>
<dbReference type="SUPFAM" id="SSF100950">
    <property type="entry name" value="NagB/RpiA/CoA transferase-like"/>
    <property type="match status" value="1"/>
</dbReference>
<dbReference type="SMART" id="SM00420">
    <property type="entry name" value="HTH_DEOR"/>
    <property type="match status" value="1"/>
</dbReference>
<sequence length="260" mass="29229">MNKKRRLEKILDMLKIDGTITIKEIIDELDISDMTARRDLDALEADGLLTRTHGGAQLLSSKKPLEKTHIEKKSLNTKEKIDIAKKACSLIKDGDTIFIGPGTTLEQLALELKGRKGYKIRVITNSLPVFLILNDSETIDLLLLGGEYREITGAFVGSMASTNLKAIRFAKAFVSANAVTHNSIATYSDKEGVIQQLALNNAVEKFLLVDSTKFDRYDFFNFYNLDQLDTIITDNQISPQHLEEFSQYTTILKADYNYDL</sequence>
<gene>
    <name evidence="8" type="ORF">OKA_05438</name>
</gene>
<dbReference type="InterPro" id="IPR036390">
    <property type="entry name" value="WH_DNA-bd_sf"/>
</dbReference>
<dbReference type="InterPro" id="IPR036388">
    <property type="entry name" value="WH-like_DNA-bd_sf"/>
</dbReference>
<keyword evidence="2" id="KW-0678">Repressor</keyword>
<keyword evidence="5" id="KW-0804">Transcription</keyword>